<dbReference type="AlphaFoldDB" id="A0A119CYD9"/>
<dbReference type="SUPFAM" id="SSF89447">
    <property type="entry name" value="AbrB/MazE/MraZ-like"/>
    <property type="match status" value="1"/>
</dbReference>
<accession>A0A119CYD9</accession>
<dbReference type="RefSeq" id="WP_059750784.1">
    <property type="nucleotide sequence ID" value="NZ_LDUG01000002.1"/>
</dbReference>
<dbReference type="EMBL" id="LDUG01000002">
    <property type="protein sequence ID" value="KVW99646.1"/>
    <property type="molecule type" value="Genomic_DNA"/>
</dbReference>
<dbReference type="Pfam" id="PF04014">
    <property type="entry name" value="MazE_antitoxin"/>
    <property type="match status" value="1"/>
</dbReference>
<keyword evidence="3" id="KW-1185">Reference proteome</keyword>
<dbReference type="InterPro" id="IPR007159">
    <property type="entry name" value="SpoVT-AbrB_dom"/>
</dbReference>
<reference evidence="2 3" key="1">
    <citation type="journal article" date="2015" name="Appl. Environ. Microbiol.">
        <title>Aerobic and Anaerobic Thiosulfate Oxidation by a Cold-Adapted, Subglacial Chemoautotroph.</title>
        <authorList>
            <person name="Harrold Z.R."/>
            <person name="Skidmore M.L."/>
            <person name="Hamilton T.L."/>
            <person name="Desch L."/>
            <person name="Amada K."/>
            <person name="van Gelder W."/>
            <person name="Glover K."/>
            <person name="Roden E.E."/>
            <person name="Boyd E.S."/>
        </authorList>
    </citation>
    <scope>NUCLEOTIDE SEQUENCE [LARGE SCALE GENOMIC DNA]</scope>
    <source>
        <strain evidence="2 3">RG</strain>
    </source>
</reference>
<dbReference type="InterPro" id="IPR037914">
    <property type="entry name" value="SpoVT-AbrB_sf"/>
</dbReference>
<dbReference type="SMART" id="SM00966">
    <property type="entry name" value="SpoVT_AbrB"/>
    <property type="match status" value="1"/>
</dbReference>
<comment type="caution">
    <text evidence="2">The sequence shown here is derived from an EMBL/GenBank/DDBJ whole genome shotgun (WGS) entry which is preliminary data.</text>
</comment>
<gene>
    <name evidence="2" type="ORF">ABW22_00280</name>
</gene>
<name>A0A119CYD9_THIDE</name>
<evidence type="ECO:0000259" key="1">
    <source>
        <dbReference type="SMART" id="SM00966"/>
    </source>
</evidence>
<dbReference type="Gene3D" id="2.10.260.10">
    <property type="match status" value="1"/>
</dbReference>
<dbReference type="GO" id="GO:0003677">
    <property type="term" value="F:DNA binding"/>
    <property type="evidence" value="ECO:0007669"/>
    <property type="project" value="InterPro"/>
</dbReference>
<evidence type="ECO:0000313" key="2">
    <source>
        <dbReference type="EMBL" id="KVW99646.1"/>
    </source>
</evidence>
<evidence type="ECO:0000313" key="3">
    <source>
        <dbReference type="Proteomes" id="UP000064243"/>
    </source>
</evidence>
<dbReference type="PATRIC" id="fig|36861.3.peg.1085"/>
<proteinExistence type="predicted"/>
<feature type="domain" description="SpoVT-AbrB" evidence="1">
    <location>
        <begin position="6"/>
        <end position="52"/>
    </location>
</feature>
<sequence length="82" mass="9077">MKLQVAKWGNSLAVRLPTECIRAAGLKEGDSVEAEVGRAGEITLTPTHAFDKAAFLKRVRKLRAGMPMTSATVETMRQEERY</sequence>
<organism evidence="2 3">
    <name type="scientific">Thiobacillus denitrificans</name>
    <dbReference type="NCBI Taxonomy" id="36861"/>
    <lineage>
        <taxon>Bacteria</taxon>
        <taxon>Pseudomonadati</taxon>
        <taxon>Pseudomonadota</taxon>
        <taxon>Betaproteobacteria</taxon>
        <taxon>Nitrosomonadales</taxon>
        <taxon>Thiobacillaceae</taxon>
        <taxon>Thiobacillus</taxon>
    </lineage>
</organism>
<protein>
    <submittedName>
        <fullName evidence="2">AbrB family transcriptional regulator</fullName>
    </submittedName>
</protein>
<dbReference type="Proteomes" id="UP000064243">
    <property type="component" value="Unassembled WGS sequence"/>
</dbReference>